<sequence length="68" mass="8104">MFTGNFVCIVCARSLHYRFYSWYFYSLPYLLWRTPFPTVVRYVSQPSRAANELTCLFVNDLNLFTNCS</sequence>
<keyword evidence="9" id="KW-0472">Membrane</keyword>
<dbReference type="AlphaFoldDB" id="A0A251UMF4"/>
<dbReference type="EC" id="2.4.1.258" evidence="3"/>
<evidence type="ECO:0000256" key="4">
    <source>
        <dbReference type="ARBA" id="ARBA00022676"/>
    </source>
</evidence>
<dbReference type="GO" id="GO:0052925">
    <property type="term" value="F:dol-P-Man:Man(5)GlcNAc(2)-PP-Dol alpha-1,3-mannosyltransferase activity"/>
    <property type="evidence" value="ECO:0007669"/>
    <property type="project" value="UniProtKB-EC"/>
</dbReference>
<keyword evidence="7" id="KW-0256">Endoplasmic reticulum</keyword>
<keyword evidence="6" id="KW-0812">Transmembrane</keyword>
<dbReference type="GO" id="GO:0005789">
    <property type="term" value="C:endoplasmic reticulum membrane"/>
    <property type="evidence" value="ECO:0007669"/>
    <property type="project" value="UniProtKB-SubCell"/>
</dbReference>
<evidence type="ECO:0000256" key="7">
    <source>
        <dbReference type="ARBA" id="ARBA00022824"/>
    </source>
</evidence>
<dbReference type="InParanoid" id="A0A251UMF4"/>
<evidence type="ECO:0000256" key="5">
    <source>
        <dbReference type="ARBA" id="ARBA00022679"/>
    </source>
</evidence>
<dbReference type="STRING" id="4232.A0A251UMF4"/>
<reference evidence="11 13" key="1">
    <citation type="journal article" date="2017" name="Nature">
        <title>The sunflower genome provides insights into oil metabolism, flowering and Asterid evolution.</title>
        <authorList>
            <person name="Badouin H."/>
            <person name="Gouzy J."/>
            <person name="Grassa C.J."/>
            <person name="Murat F."/>
            <person name="Staton S.E."/>
            <person name="Cottret L."/>
            <person name="Lelandais-Briere C."/>
            <person name="Owens G.L."/>
            <person name="Carrere S."/>
            <person name="Mayjonade B."/>
            <person name="Legrand L."/>
            <person name="Gill N."/>
            <person name="Kane N.C."/>
            <person name="Bowers J.E."/>
            <person name="Hubner S."/>
            <person name="Bellec A."/>
            <person name="Berard A."/>
            <person name="Berges H."/>
            <person name="Blanchet N."/>
            <person name="Boniface M.C."/>
            <person name="Brunel D."/>
            <person name="Catrice O."/>
            <person name="Chaidir N."/>
            <person name="Claudel C."/>
            <person name="Donnadieu C."/>
            <person name="Faraut T."/>
            <person name="Fievet G."/>
            <person name="Helmstetter N."/>
            <person name="King M."/>
            <person name="Knapp S.J."/>
            <person name="Lai Z."/>
            <person name="Le Paslier M.C."/>
            <person name="Lippi Y."/>
            <person name="Lorenzon L."/>
            <person name="Mandel J.R."/>
            <person name="Marage G."/>
            <person name="Marchand G."/>
            <person name="Marquand E."/>
            <person name="Bret-Mestries E."/>
            <person name="Morien E."/>
            <person name="Nambeesan S."/>
            <person name="Nguyen T."/>
            <person name="Pegot-Espagnet P."/>
            <person name="Pouilly N."/>
            <person name="Raftis F."/>
            <person name="Sallet E."/>
            <person name="Schiex T."/>
            <person name="Thomas J."/>
            <person name="Vandecasteele C."/>
            <person name="Vares D."/>
            <person name="Vear F."/>
            <person name="Vautrin S."/>
            <person name="Crespi M."/>
            <person name="Mangin B."/>
            <person name="Burke J.M."/>
            <person name="Salse J."/>
            <person name="Munos S."/>
            <person name="Vincourt P."/>
            <person name="Rieseberg L.H."/>
            <person name="Langlade N.B."/>
        </authorList>
    </citation>
    <scope>NUCLEOTIDE SEQUENCE [LARGE SCALE GENOMIC DNA]</scope>
    <source>
        <strain evidence="13">cv. SF193</strain>
        <tissue evidence="11">Leaves</tissue>
    </source>
</reference>
<protein>
    <recommendedName>
        <fullName evidence="3">dolichyl-P-Man:Man5GlcNAc2-PP-dolichol alpha-1,3-mannosyltransferase</fullName>
        <ecNumber evidence="3">2.4.1.258</ecNumber>
    </recommendedName>
</protein>
<comment type="pathway">
    <text evidence="2">Protein modification; protein glycosylation.</text>
</comment>
<evidence type="ECO:0000256" key="3">
    <source>
        <dbReference type="ARBA" id="ARBA00011964"/>
    </source>
</evidence>
<dbReference type="PANTHER" id="PTHR12646">
    <property type="entry name" value="NOT56 - RELATED"/>
    <property type="match status" value="1"/>
</dbReference>
<dbReference type="Pfam" id="PF05208">
    <property type="entry name" value="ALG3"/>
    <property type="match status" value="1"/>
</dbReference>
<evidence type="ECO:0000256" key="1">
    <source>
        <dbReference type="ARBA" id="ARBA00004477"/>
    </source>
</evidence>
<comment type="subcellular location">
    <subcellularLocation>
        <location evidence="1">Endoplasmic reticulum membrane</location>
        <topology evidence="1">Multi-pass membrane protein</topology>
    </subcellularLocation>
</comment>
<evidence type="ECO:0000256" key="8">
    <source>
        <dbReference type="ARBA" id="ARBA00022989"/>
    </source>
</evidence>
<reference evidence="12" key="2">
    <citation type="submission" date="2017-02" db="EMBL/GenBank/DDBJ databases">
        <title>Sunflower complete genome.</title>
        <authorList>
            <person name="Langlade N."/>
            <person name="Munos S."/>
        </authorList>
    </citation>
    <scope>NUCLEOTIDE SEQUENCE [LARGE SCALE GENOMIC DNA]</scope>
    <source>
        <tissue evidence="12">Leaves</tissue>
    </source>
</reference>
<comment type="catalytic activity">
    <reaction evidence="10">
        <text>an alpha-D-Man-(1-&gt;2)-alpha-D-Man-(1-&gt;2)-alpha-D-Man-(1-&gt;3)-[alpha-D-Man-(1-&gt;6)]-beta-D-Man-(1-&gt;4)-beta-D-GlcNAc-(1-&gt;4)-alpha-D-GlcNAc-diphospho-di-trans,poly-cis-dolichol + a di-trans,poly-cis-dolichyl beta-D-mannosyl phosphate = an alpha-D-Man-(1-&gt;2)-alpha-D-Man-(1-&gt;2)-alpha-D-Man-(1-&gt;3)-[alpha-D-Man-(1-&gt;3)-alpha-D-Man-(1-&gt;6)]-beta-D-Man-(1-&gt;4)-beta-D-GlcNAc-(1-&gt;4)-alpha-D-GlcNAc-diphospho-di-trans,poly-cis-dolichol + a di-trans,poly-cis-dolichyl phosphate + H(+)</text>
        <dbReference type="Rhea" id="RHEA:29527"/>
        <dbReference type="Rhea" id="RHEA-COMP:19498"/>
        <dbReference type="Rhea" id="RHEA-COMP:19501"/>
        <dbReference type="Rhea" id="RHEA-COMP:19516"/>
        <dbReference type="Rhea" id="RHEA-COMP:19517"/>
        <dbReference type="ChEBI" id="CHEBI:15378"/>
        <dbReference type="ChEBI" id="CHEBI:57683"/>
        <dbReference type="ChEBI" id="CHEBI:58211"/>
        <dbReference type="ChEBI" id="CHEBI:132515"/>
        <dbReference type="ChEBI" id="CHEBI:132516"/>
        <dbReference type="EC" id="2.4.1.258"/>
    </reaction>
    <physiologicalReaction direction="left-to-right" evidence="10">
        <dbReference type="Rhea" id="RHEA:29528"/>
    </physiologicalReaction>
</comment>
<keyword evidence="5 12" id="KW-0808">Transferase</keyword>
<dbReference type="Gramene" id="mRNA:HanXRQr2_Chr05g0202471">
    <property type="protein sequence ID" value="mRNA:HanXRQr2_Chr05g0202471"/>
    <property type="gene ID" value="HanXRQr2_Chr05g0202471"/>
</dbReference>
<evidence type="ECO:0000313" key="12">
    <source>
        <dbReference type="EMBL" id="OTG24567.1"/>
    </source>
</evidence>
<reference evidence="11" key="3">
    <citation type="submission" date="2020-06" db="EMBL/GenBank/DDBJ databases">
        <title>Helianthus annuus Genome sequencing and assembly Release 2.</title>
        <authorList>
            <person name="Gouzy J."/>
            <person name="Langlade N."/>
            <person name="Munos S."/>
        </authorList>
    </citation>
    <scope>NUCLEOTIDE SEQUENCE</scope>
    <source>
        <tissue evidence="11">Leaves</tissue>
    </source>
</reference>
<evidence type="ECO:0000256" key="6">
    <source>
        <dbReference type="ARBA" id="ARBA00022692"/>
    </source>
</evidence>
<organism evidence="12 13">
    <name type="scientific">Helianthus annuus</name>
    <name type="common">Common sunflower</name>
    <dbReference type="NCBI Taxonomy" id="4232"/>
    <lineage>
        <taxon>Eukaryota</taxon>
        <taxon>Viridiplantae</taxon>
        <taxon>Streptophyta</taxon>
        <taxon>Embryophyta</taxon>
        <taxon>Tracheophyta</taxon>
        <taxon>Spermatophyta</taxon>
        <taxon>Magnoliopsida</taxon>
        <taxon>eudicotyledons</taxon>
        <taxon>Gunneridae</taxon>
        <taxon>Pentapetalae</taxon>
        <taxon>asterids</taxon>
        <taxon>campanulids</taxon>
        <taxon>Asterales</taxon>
        <taxon>Asteraceae</taxon>
        <taxon>Asteroideae</taxon>
        <taxon>Heliantheae alliance</taxon>
        <taxon>Heliantheae</taxon>
        <taxon>Helianthus</taxon>
    </lineage>
</organism>
<proteinExistence type="predicted"/>
<evidence type="ECO:0000256" key="2">
    <source>
        <dbReference type="ARBA" id="ARBA00004922"/>
    </source>
</evidence>
<keyword evidence="13" id="KW-1185">Reference proteome</keyword>
<dbReference type="PANTHER" id="PTHR12646:SF0">
    <property type="entry name" value="DOL-P-MAN:MAN(5)GLCNAC(2)-PP-DOL ALPHA-1,3-MANNOSYLTRANSFERASE"/>
    <property type="match status" value="1"/>
</dbReference>
<evidence type="ECO:0000256" key="9">
    <source>
        <dbReference type="ARBA" id="ARBA00023136"/>
    </source>
</evidence>
<accession>A0A251UMF4</accession>
<keyword evidence="8" id="KW-1133">Transmembrane helix</keyword>
<gene>
    <name evidence="12" type="ORF">HannXRQ_Chr05g0138141</name>
    <name evidence="11" type="ORF">HanXRQr2_Chr05g0202471</name>
</gene>
<name>A0A251UMF4_HELAN</name>
<evidence type="ECO:0000256" key="10">
    <source>
        <dbReference type="ARBA" id="ARBA00049506"/>
    </source>
</evidence>
<dbReference type="Proteomes" id="UP000215914">
    <property type="component" value="Chromosome 5"/>
</dbReference>
<dbReference type="InterPro" id="IPR007873">
    <property type="entry name" value="Glycosyltransferase_ALG3"/>
</dbReference>
<keyword evidence="4 11" id="KW-0328">Glycosyltransferase</keyword>
<evidence type="ECO:0000313" key="13">
    <source>
        <dbReference type="Proteomes" id="UP000215914"/>
    </source>
</evidence>
<dbReference type="EMBL" id="CM007894">
    <property type="protein sequence ID" value="OTG24567.1"/>
    <property type="molecule type" value="Genomic_DNA"/>
</dbReference>
<dbReference type="EMBL" id="MNCJ02000320">
    <property type="protein sequence ID" value="KAF5804890.1"/>
    <property type="molecule type" value="Genomic_DNA"/>
</dbReference>
<evidence type="ECO:0000313" key="11">
    <source>
        <dbReference type="EMBL" id="KAF5804890.1"/>
    </source>
</evidence>